<dbReference type="Gene3D" id="3.50.50.60">
    <property type="entry name" value="FAD/NAD(P)-binding domain"/>
    <property type="match status" value="1"/>
</dbReference>
<dbReference type="SUPFAM" id="SSF51905">
    <property type="entry name" value="FAD/NAD(P)-binding domain"/>
    <property type="match status" value="1"/>
</dbReference>
<dbReference type="Proteomes" id="UP000626109">
    <property type="component" value="Unassembled WGS sequence"/>
</dbReference>
<name>A0A813LCF2_POLGL</name>
<sequence>MTASLHRAGQSSLLKKVAEPFPFYRGKPLQGTSVVVAGAGPAGLRFAIEARLVGADVHVLEKRASTLVVAEEMKQRMLAIPLTGNEVNFNTAAYDKEISGFYGSLVLGNVPHFF</sequence>
<evidence type="ECO:0000259" key="1">
    <source>
        <dbReference type="Pfam" id="PF07992"/>
    </source>
</evidence>
<evidence type="ECO:0000313" key="3">
    <source>
        <dbReference type="Proteomes" id="UP000626109"/>
    </source>
</evidence>
<dbReference type="EMBL" id="CAJNNW010035679">
    <property type="protein sequence ID" value="CAE8729237.1"/>
    <property type="molecule type" value="Genomic_DNA"/>
</dbReference>
<evidence type="ECO:0000313" key="2">
    <source>
        <dbReference type="EMBL" id="CAE8729237.1"/>
    </source>
</evidence>
<organism evidence="2 3">
    <name type="scientific">Polarella glacialis</name>
    <name type="common">Dinoflagellate</name>
    <dbReference type="NCBI Taxonomy" id="89957"/>
    <lineage>
        <taxon>Eukaryota</taxon>
        <taxon>Sar</taxon>
        <taxon>Alveolata</taxon>
        <taxon>Dinophyceae</taxon>
        <taxon>Suessiales</taxon>
        <taxon>Suessiaceae</taxon>
        <taxon>Polarella</taxon>
    </lineage>
</organism>
<dbReference type="InterPro" id="IPR036188">
    <property type="entry name" value="FAD/NAD-bd_sf"/>
</dbReference>
<accession>A0A813LCF2</accession>
<proteinExistence type="predicted"/>
<gene>
    <name evidence="2" type="ORF">PGLA2088_LOCUS45351</name>
</gene>
<reference evidence="2" key="1">
    <citation type="submission" date="2021-02" db="EMBL/GenBank/DDBJ databases">
        <authorList>
            <person name="Dougan E. K."/>
            <person name="Rhodes N."/>
            <person name="Thang M."/>
            <person name="Chan C."/>
        </authorList>
    </citation>
    <scope>NUCLEOTIDE SEQUENCE</scope>
</reference>
<comment type="caution">
    <text evidence="2">The sequence shown here is derived from an EMBL/GenBank/DDBJ whole genome shotgun (WGS) entry which is preliminary data.</text>
</comment>
<protein>
    <recommendedName>
        <fullName evidence="1">FAD/NAD(P)-binding domain-containing protein</fullName>
    </recommendedName>
</protein>
<dbReference type="AlphaFoldDB" id="A0A813LCF2"/>
<dbReference type="InterPro" id="IPR023753">
    <property type="entry name" value="FAD/NAD-binding_dom"/>
</dbReference>
<feature type="domain" description="FAD/NAD(P)-binding" evidence="1">
    <location>
        <begin position="32"/>
        <end position="98"/>
    </location>
</feature>
<dbReference type="GO" id="GO:0016491">
    <property type="term" value="F:oxidoreductase activity"/>
    <property type="evidence" value="ECO:0007669"/>
    <property type="project" value="InterPro"/>
</dbReference>
<dbReference type="Pfam" id="PF07992">
    <property type="entry name" value="Pyr_redox_2"/>
    <property type="match status" value="1"/>
</dbReference>